<dbReference type="AlphaFoldDB" id="A0A0P1AYF5"/>
<reference evidence="2" key="1">
    <citation type="submission" date="2014-09" db="EMBL/GenBank/DDBJ databases">
        <authorList>
            <person name="Sharma Rahul"/>
            <person name="Thines Marco"/>
        </authorList>
    </citation>
    <scope>NUCLEOTIDE SEQUENCE [LARGE SCALE GENOMIC DNA]</scope>
</reference>
<dbReference type="GeneID" id="36397975"/>
<dbReference type="EMBL" id="CCYD01002047">
    <property type="protein sequence ID" value="CEG46520.1"/>
    <property type="molecule type" value="Genomic_DNA"/>
</dbReference>
<name>A0A0P1AYF5_PLAHL</name>
<protein>
    <submittedName>
        <fullName evidence="1">Uncharacterized protein</fullName>
    </submittedName>
</protein>
<sequence length="111" mass="12875">MKCLSYDYVSSADFNLTVCARRSLHTLSTSHTLTGKYTRYRTTHIGGKLNEHLYNGATTRYLYTYIFMLGGIYKSTKRTKKHQPLHLTVLTVAKRDRELQLKCIVLKSVFH</sequence>
<dbReference type="RefSeq" id="XP_024582889.1">
    <property type="nucleotide sequence ID" value="XM_024717385.1"/>
</dbReference>
<accession>A0A0P1AYF5</accession>
<keyword evidence="2" id="KW-1185">Reference proteome</keyword>
<evidence type="ECO:0000313" key="1">
    <source>
        <dbReference type="EMBL" id="CEG46520.1"/>
    </source>
</evidence>
<evidence type="ECO:0000313" key="2">
    <source>
        <dbReference type="Proteomes" id="UP000054928"/>
    </source>
</evidence>
<dbReference type="Proteomes" id="UP000054928">
    <property type="component" value="Unassembled WGS sequence"/>
</dbReference>
<organism evidence="1 2">
    <name type="scientific">Plasmopara halstedii</name>
    <name type="common">Downy mildew of sunflower</name>
    <dbReference type="NCBI Taxonomy" id="4781"/>
    <lineage>
        <taxon>Eukaryota</taxon>
        <taxon>Sar</taxon>
        <taxon>Stramenopiles</taxon>
        <taxon>Oomycota</taxon>
        <taxon>Peronosporomycetes</taxon>
        <taxon>Peronosporales</taxon>
        <taxon>Peronosporaceae</taxon>
        <taxon>Plasmopara</taxon>
    </lineage>
</organism>
<proteinExistence type="predicted"/>